<dbReference type="SUPFAM" id="SSF46689">
    <property type="entry name" value="Homeodomain-like"/>
    <property type="match status" value="1"/>
</dbReference>
<evidence type="ECO:0000256" key="2">
    <source>
        <dbReference type="PROSITE-ProRule" id="PRU00335"/>
    </source>
</evidence>
<reference evidence="5 6" key="1">
    <citation type="journal article" date="2019" name="Int. J. Syst. Evol. Microbiol.">
        <title>The Global Catalogue of Microorganisms (GCM) 10K type strain sequencing project: providing services to taxonomists for standard genome sequencing and annotation.</title>
        <authorList>
            <consortium name="The Broad Institute Genomics Platform"/>
            <consortium name="The Broad Institute Genome Sequencing Center for Infectious Disease"/>
            <person name="Wu L."/>
            <person name="Ma J."/>
        </authorList>
    </citation>
    <scope>NUCLEOTIDE SEQUENCE [LARGE SCALE GENOMIC DNA]</scope>
    <source>
        <strain evidence="5 6">JCM 6833</strain>
    </source>
</reference>
<dbReference type="Gene3D" id="1.10.357.10">
    <property type="entry name" value="Tetracycline Repressor, domain 2"/>
    <property type="match status" value="1"/>
</dbReference>
<proteinExistence type="predicted"/>
<protein>
    <submittedName>
        <fullName evidence="5">TetR/AcrR family transcriptional regulator</fullName>
    </submittedName>
</protein>
<dbReference type="InterPro" id="IPR001647">
    <property type="entry name" value="HTH_TetR"/>
</dbReference>
<name>A0ABN3R057_9ACTN</name>
<accession>A0ABN3R057</accession>
<comment type="caution">
    <text evidence="2">Lacks conserved residue(s) required for the propagation of feature annotation.</text>
</comment>
<evidence type="ECO:0000256" key="1">
    <source>
        <dbReference type="ARBA" id="ARBA00023125"/>
    </source>
</evidence>
<evidence type="ECO:0000313" key="6">
    <source>
        <dbReference type="Proteomes" id="UP001501509"/>
    </source>
</evidence>
<organism evidence="5 6">
    <name type="scientific">Actinomadura fulvescens</name>
    <dbReference type="NCBI Taxonomy" id="46160"/>
    <lineage>
        <taxon>Bacteria</taxon>
        <taxon>Bacillati</taxon>
        <taxon>Actinomycetota</taxon>
        <taxon>Actinomycetes</taxon>
        <taxon>Streptosporangiales</taxon>
        <taxon>Thermomonosporaceae</taxon>
        <taxon>Actinomadura</taxon>
    </lineage>
</organism>
<gene>
    <name evidence="5" type="ORF">GCM10010411_94570</name>
</gene>
<dbReference type="EMBL" id="BAAATD010000029">
    <property type="protein sequence ID" value="GAA2639439.1"/>
    <property type="molecule type" value="Genomic_DNA"/>
</dbReference>
<evidence type="ECO:0000256" key="3">
    <source>
        <dbReference type="SAM" id="MobiDB-lite"/>
    </source>
</evidence>
<sequence>MNGTRERLLDAALRLYAERGLDAVSLREINQAAGARNATAVQYHFAGRAGIIKAIFDRHLPDVDARRHALLDAYEAAGGGVRDLAAALVRPLASRLADQAGRDFLQLWADVINRPGPVAAAAALDDPADSLHRWRALVEPLLEADAARLHRRFTAILYASIELARRARSGPHTDDRLFTSYLIDVVAAILAAPVTEETRRLADERDAARSQSPEHTRQTP</sequence>
<keyword evidence="6" id="KW-1185">Reference proteome</keyword>
<feature type="region of interest" description="Disordered" evidence="3">
    <location>
        <begin position="200"/>
        <end position="220"/>
    </location>
</feature>
<dbReference type="RefSeq" id="WP_344549356.1">
    <property type="nucleotide sequence ID" value="NZ_BAAATD010000029.1"/>
</dbReference>
<dbReference type="Proteomes" id="UP001501509">
    <property type="component" value="Unassembled WGS sequence"/>
</dbReference>
<dbReference type="PROSITE" id="PS50977">
    <property type="entry name" value="HTH_TETR_2"/>
    <property type="match status" value="1"/>
</dbReference>
<feature type="domain" description="HTH tetR-type" evidence="4">
    <location>
        <begin position="2"/>
        <end position="63"/>
    </location>
</feature>
<dbReference type="Pfam" id="PF00440">
    <property type="entry name" value="TetR_N"/>
    <property type="match status" value="1"/>
</dbReference>
<comment type="caution">
    <text evidence="5">The sequence shown here is derived from an EMBL/GenBank/DDBJ whole genome shotgun (WGS) entry which is preliminary data.</text>
</comment>
<keyword evidence="1 2" id="KW-0238">DNA-binding</keyword>
<dbReference type="InterPro" id="IPR009057">
    <property type="entry name" value="Homeodomain-like_sf"/>
</dbReference>
<evidence type="ECO:0000313" key="5">
    <source>
        <dbReference type="EMBL" id="GAA2639439.1"/>
    </source>
</evidence>
<evidence type="ECO:0000259" key="4">
    <source>
        <dbReference type="PROSITE" id="PS50977"/>
    </source>
</evidence>